<dbReference type="PANTHER" id="PTHR43020">
    <property type="entry name" value="CDK5 REGULATORY SUBUNIT-ASSOCIATED PROTEIN 1"/>
    <property type="match status" value="1"/>
</dbReference>
<keyword evidence="2" id="KW-0004">4Fe-4S</keyword>
<evidence type="ECO:0000256" key="2">
    <source>
        <dbReference type="ARBA" id="ARBA00022485"/>
    </source>
</evidence>
<dbReference type="SMART" id="SM00729">
    <property type="entry name" value="Elp3"/>
    <property type="match status" value="1"/>
</dbReference>
<comment type="caution">
    <text evidence="10">The sequence shown here is derived from an EMBL/GenBank/DDBJ whole genome shotgun (WGS) entry which is preliminary data.</text>
</comment>
<dbReference type="PROSITE" id="PS51449">
    <property type="entry name" value="MTTASE_N"/>
    <property type="match status" value="1"/>
</dbReference>
<evidence type="ECO:0000256" key="4">
    <source>
        <dbReference type="ARBA" id="ARBA00022723"/>
    </source>
</evidence>
<reference evidence="10 11" key="1">
    <citation type="submission" date="2024-02" db="EMBL/GenBank/DDBJ databases">
        <authorList>
            <person name="Chen Y."/>
            <person name="Shah S."/>
            <person name="Dougan E. K."/>
            <person name="Thang M."/>
            <person name="Chan C."/>
        </authorList>
    </citation>
    <scope>NUCLEOTIDE SEQUENCE [LARGE SCALE GENOMIC DNA]</scope>
</reference>
<evidence type="ECO:0000256" key="6">
    <source>
        <dbReference type="ARBA" id="ARBA00023014"/>
    </source>
</evidence>
<feature type="compositionally biased region" description="Basic and acidic residues" evidence="7">
    <location>
        <begin position="73"/>
        <end position="89"/>
    </location>
</feature>
<evidence type="ECO:0000259" key="8">
    <source>
        <dbReference type="PROSITE" id="PS51449"/>
    </source>
</evidence>
<dbReference type="Gene3D" id="3.40.50.12160">
    <property type="entry name" value="Methylthiotransferase, N-terminal domain"/>
    <property type="match status" value="1"/>
</dbReference>
<evidence type="ECO:0000256" key="5">
    <source>
        <dbReference type="ARBA" id="ARBA00023004"/>
    </source>
</evidence>
<dbReference type="InterPro" id="IPR023404">
    <property type="entry name" value="rSAM_horseshoe"/>
</dbReference>
<evidence type="ECO:0000256" key="3">
    <source>
        <dbReference type="ARBA" id="ARBA00022691"/>
    </source>
</evidence>
<dbReference type="Gene3D" id="3.80.30.20">
    <property type="entry name" value="tm_1862 like domain"/>
    <property type="match status" value="1"/>
</dbReference>
<proteinExistence type="predicted"/>
<feature type="domain" description="Radical SAM core" evidence="9">
    <location>
        <begin position="375"/>
        <end position="625"/>
    </location>
</feature>
<dbReference type="Pfam" id="PF00919">
    <property type="entry name" value="UPF0004"/>
    <property type="match status" value="1"/>
</dbReference>
<evidence type="ECO:0000313" key="10">
    <source>
        <dbReference type="EMBL" id="CAK8998753.1"/>
    </source>
</evidence>
<accession>A0ABP0I8Y3</accession>
<organism evidence="10 11">
    <name type="scientific">Durusdinium trenchii</name>
    <dbReference type="NCBI Taxonomy" id="1381693"/>
    <lineage>
        <taxon>Eukaryota</taxon>
        <taxon>Sar</taxon>
        <taxon>Alveolata</taxon>
        <taxon>Dinophyceae</taxon>
        <taxon>Suessiales</taxon>
        <taxon>Symbiodiniaceae</taxon>
        <taxon>Durusdinium</taxon>
    </lineage>
</organism>
<evidence type="ECO:0000256" key="7">
    <source>
        <dbReference type="SAM" id="MobiDB-lite"/>
    </source>
</evidence>
<dbReference type="Proteomes" id="UP001642464">
    <property type="component" value="Unassembled WGS sequence"/>
</dbReference>
<gene>
    <name evidence="10" type="ORF">SCF082_LOCUS5764</name>
</gene>
<dbReference type="PROSITE" id="PS51918">
    <property type="entry name" value="RADICAL_SAM"/>
    <property type="match status" value="1"/>
</dbReference>
<dbReference type="SUPFAM" id="SSF102114">
    <property type="entry name" value="Radical SAM enzymes"/>
    <property type="match status" value="1"/>
</dbReference>
<dbReference type="InterPro" id="IPR013848">
    <property type="entry name" value="Methylthiotransferase_N"/>
</dbReference>
<feature type="region of interest" description="Disordered" evidence="7">
    <location>
        <begin position="58"/>
        <end position="89"/>
    </location>
</feature>
<dbReference type="InterPro" id="IPR006638">
    <property type="entry name" value="Elp3/MiaA/NifB-like_rSAM"/>
</dbReference>
<keyword evidence="5" id="KW-0408">Iron</keyword>
<feature type="domain" description="MTTase N-terminal" evidence="8">
    <location>
        <begin position="243"/>
        <end position="359"/>
    </location>
</feature>
<evidence type="ECO:0000259" key="9">
    <source>
        <dbReference type="PROSITE" id="PS51918"/>
    </source>
</evidence>
<dbReference type="InterPro" id="IPR038135">
    <property type="entry name" value="Methylthiotransferase_N_sf"/>
</dbReference>
<evidence type="ECO:0000313" key="11">
    <source>
        <dbReference type="Proteomes" id="UP001642464"/>
    </source>
</evidence>
<dbReference type="NCBIfam" id="TIGR00089">
    <property type="entry name" value="MiaB/RimO family radical SAM methylthiotransferase"/>
    <property type="match status" value="1"/>
</dbReference>
<sequence length="628" mass="70679">MGFDPQPNLSHFFFASTVLPRNQHFLCSTMGDDWKTKVFSEPEFYERPFAPLRRSSAMAAGSTGSHTAAEGPRCAKEERDHTGDGKGEERLRWLKSQEASRARGVGAVRVRQVLVATEQMADEAHRAVLVAEKGPRRGWVRRRVLRDPEAFVHLAGLGYAAEASEWEVEDRLEDHFLDEQLPRSVRQQALQAQPGDVLKLESSKGWHIIRIEDVMLDLRVKRLERSRSQSSLALDLGSAKDAGTYTVVTMGCQMNQADSERMEGQLQSVGLRPVLEEQQPDVVVLNTCSIRDKAEKKVYARLDPHLQRKRKGDDVTIVVSGCVAQQEGEELLRALPEVDVVMGPQFANRLGDVLNESMQGGQICVTEESRSMEDLTVPNRQDYEMNRAMNAAAIVCLGFVKAQTGPGGPSEREDMVVPFTRGSEQSRPIGSIRREVSDLLRQGYREVTLLGQNIDAYGRDFTPRRTFAELLWSLEDLGIERIRFLTSHPRYISDDLITAVRDIPAVCEQFHIPFQSGDDEILRRMERGYTAERYRRIVERIHQEIPSAGLSADAIVGFPGETEEQFQRTLQLVEELPFLTVNLAAYSPRPNTPAALLKDQVPQEWSCRQQFGGKELQLAKKAAQEAEI</sequence>
<protein>
    <submittedName>
        <fullName evidence="10">tRNA-2-methylthio-N(6)-dimethylallyladenosine synthase ((Dimethylallyl)adenosine tRNA methylthiotransferase MiaB) (tRNA-i(6)A37 methylthiotransferase)</fullName>
    </submittedName>
</protein>
<evidence type="ECO:0000256" key="1">
    <source>
        <dbReference type="ARBA" id="ARBA00001966"/>
    </source>
</evidence>
<dbReference type="PANTHER" id="PTHR43020:SF2">
    <property type="entry name" value="MITOCHONDRIAL TRNA METHYLTHIOTRANSFERASE CDK5RAP1"/>
    <property type="match status" value="1"/>
</dbReference>
<comment type="cofactor">
    <cofactor evidence="1">
        <name>[4Fe-4S] cluster</name>
        <dbReference type="ChEBI" id="CHEBI:49883"/>
    </cofactor>
</comment>
<name>A0ABP0I8Y3_9DINO</name>
<keyword evidence="4" id="KW-0479">Metal-binding</keyword>
<dbReference type="InterPro" id="IPR007197">
    <property type="entry name" value="rSAM"/>
</dbReference>
<keyword evidence="3" id="KW-0949">S-adenosyl-L-methionine</keyword>
<dbReference type="InterPro" id="IPR005839">
    <property type="entry name" value="Methylthiotransferase"/>
</dbReference>
<dbReference type="Pfam" id="PF04055">
    <property type="entry name" value="Radical_SAM"/>
    <property type="match status" value="1"/>
</dbReference>
<dbReference type="InterPro" id="IPR058240">
    <property type="entry name" value="rSAM_sf"/>
</dbReference>
<dbReference type="EMBL" id="CAXAMM010003136">
    <property type="protein sequence ID" value="CAK8998753.1"/>
    <property type="molecule type" value="Genomic_DNA"/>
</dbReference>
<keyword evidence="11" id="KW-1185">Reference proteome</keyword>
<keyword evidence="6" id="KW-0411">Iron-sulfur</keyword>